<dbReference type="InterPro" id="IPR005119">
    <property type="entry name" value="LysR_subst-bd"/>
</dbReference>
<dbReference type="EMBL" id="JACIHM010000003">
    <property type="protein sequence ID" value="MBB4447181.1"/>
    <property type="molecule type" value="Genomic_DNA"/>
</dbReference>
<dbReference type="RefSeq" id="WP_183824197.1">
    <property type="nucleotide sequence ID" value="NZ_JACIGW010000003.1"/>
</dbReference>
<name>A0A7W6SA38_9HYPH</name>
<dbReference type="Proteomes" id="UP000520770">
    <property type="component" value="Unassembled WGS sequence"/>
</dbReference>
<evidence type="ECO:0000313" key="7">
    <source>
        <dbReference type="EMBL" id="MBB4349230.1"/>
    </source>
</evidence>
<evidence type="ECO:0000256" key="5">
    <source>
        <dbReference type="ARBA" id="ARBA00023163"/>
    </source>
</evidence>
<keyword evidence="5" id="KW-0804">Transcription</keyword>
<evidence type="ECO:0000256" key="1">
    <source>
        <dbReference type="ARBA" id="ARBA00009437"/>
    </source>
</evidence>
<organism evidence="7 10">
    <name type="scientific">Aliirhizobium cellulosilyticum</name>
    <dbReference type="NCBI Taxonomy" id="393664"/>
    <lineage>
        <taxon>Bacteria</taxon>
        <taxon>Pseudomonadati</taxon>
        <taxon>Pseudomonadota</taxon>
        <taxon>Alphaproteobacteria</taxon>
        <taxon>Hyphomicrobiales</taxon>
        <taxon>Rhizobiaceae</taxon>
        <taxon>Aliirhizobium</taxon>
    </lineage>
</organism>
<dbReference type="PROSITE" id="PS50931">
    <property type="entry name" value="HTH_LYSR"/>
    <property type="match status" value="1"/>
</dbReference>
<dbReference type="SUPFAM" id="SSF46785">
    <property type="entry name" value="Winged helix' DNA-binding domain"/>
    <property type="match status" value="1"/>
</dbReference>
<dbReference type="Proteomes" id="UP000524535">
    <property type="component" value="Unassembled WGS sequence"/>
</dbReference>
<evidence type="ECO:0000256" key="4">
    <source>
        <dbReference type="ARBA" id="ARBA00023159"/>
    </source>
</evidence>
<dbReference type="Gene3D" id="1.10.10.10">
    <property type="entry name" value="Winged helix-like DNA-binding domain superfamily/Winged helix DNA-binding domain"/>
    <property type="match status" value="1"/>
</dbReference>
<keyword evidence="2" id="KW-0805">Transcription regulation</keyword>
<keyword evidence="11" id="KW-1185">Reference proteome</keyword>
<dbReference type="PANTHER" id="PTHR30293:SF0">
    <property type="entry name" value="NITROGEN ASSIMILATION REGULATORY PROTEIN NAC"/>
    <property type="match status" value="1"/>
</dbReference>
<dbReference type="Pfam" id="PF00126">
    <property type="entry name" value="HTH_1"/>
    <property type="match status" value="1"/>
</dbReference>
<evidence type="ECO:0000256" key="3">
    <source>
        <dbReference type="ARBA" id="ARBA00023125"/>
    </source>
</evidence>
<dbReference type="InterPro" id="IPR036390">
    <property type="entry name" value="WH_DNA-bd_sf"/>
</dbReference>
<keyword evidence="4" id="KW-0010">Activator</keyword>
<evidence type="ECO:0000313" key="10">
    <source>
        <dbReference type="Proteomes" id="UP000520770"/>
    </source>
</evidence>
<evidence type="ECO:0000256" key="2">
    <source>
        <dbReference type="ARBA" id="ARBA00023015"/>
    </source>
</evidence>
<evidence type="ECO:0000313" key="12">
    <source>
        <dbReference type="Proteomes" id="UP000576087"/>
    </source>
</evidence>
<comment type="similarity">
    <text evidence="1">Belongs to the LysR transcriptional regulatory family.</text>
</comment>
<dbReference type="InterPro" id="IPR036388">
    <property type="entry name" value="WH-like_DNA-bd_sf"/>
</dbReference>
<dbReference type="Proteomes" id="UP000576087">
    <property type="component" value="Unassembled WGS sequence"/>
</dbReference>
<evidence type="ECO:0000313" key="11">
    <source>
        <dbReference type="Proteomes" id="UP000524535"/>
    </source>
</evidence>
<evidence type="ECO:0000313" key="9">
    <source>
        <dbReference type="EMBL" id="MBB4447181.1"/>
    </source>
</evidence>
<dbReference type="FunFam" id="1.10.10.10:FF:000001">
    <property type="entry name" value="LysR family transcriptional regulator"/>
    <property type="match status" value="1"/>
</dbReference>
<evidence type="ECO:0000313" key="8">
    <source>
        <dbReference type="EMBL" id="MBB4412549.1"/>
    </source>
</evidence>
<dbReference type="Gene3D" id="3.40.190.10">
    <property type="entry name" value="Periplasmic binding protein-like II"/>
    <property type="match status" value="2"/>
</dbReference>
<dbReference type="EMBL" id="JACIGW010000003">
    <property type="protein sequence ID" value="MBB4349230.1"/>
    <property type="molecule type" value="Genomic_DNA"/>
</dbReference>
<dbReference type="SUPFAM" id="SSF53850">
    <property type="entry name" value="Periplasmic binding protein-like II"/>
    <property type="match status" value="1"/>
</dbReference>
<comment type="caution">
    <text evidence="7">The sequence shown here is derived from an EMBL/GenBank/DDBJ whole genome shotgun (WGS) entry which is preliminary data.</text>
</comment>
<sequence length="306" mass="33509">MVLDLLKMRYFSKIAEVGSFTRASRELGVAQPPLSLHMRSLEDYLGVQLLNRTSRGVILTDAGQTLLSHAQSILRAVEQAEAETRQQDLTPRGDVSLGMLSSLSPILSVPVLEICEKMFPQIRLTISEGDSQTLRAAIDAHLHDLAINLVDVAKASSLPLFDERLYAVGRIGSFDDITGQMSVEDALSLPLIMPTRRHGIRVLLERQALMLGRDLNIVREIEGLASTRAAIRAGLGFAILGRGAVYTDMQQGNLAAIPLSAPVLSRRLILDMPVNHPPTRAMIEVRNILTSVIKTLGQEGHWTCLP</sequence>
<protein>
    <submittedName>
        <fullName evidence="7">LysR family nitrogen assimilation transcriptional regulator</fullName>
    </submittedName>
</protein>
<dbReference type="GO" id="GO:2000142">
    <property type="term" value="P:regulation of DNA-templated transcription initiation"/>
    <property type="evidence" value="ECO:0007669"/>
    <property type="project" value="TreeGrafter"/>
</dbReference>
<accession>A0A7W6SA38</accession>
<keyword evidence="3" id="KW-0238">DNA-binding</keyword>
<dbReference type="GO" id="GO:0003700">
    <property type="term" value="F:DNA-binding transcription factor activity"/>
    <property type="evidence" value="ECO:0007669"/>
    <property type="project" value="InterPro"/>
</dbReference>
<dbReference type="Pfam" id="PF03466">
    <property type="entry name" value="LysR_substrate"/>
    <property type="match status" value="1"/>
</dbReference>
<gene>
    <name evidence="8" type="ORF">GGE31_003062</name>
    <name evidence="7" type="ORF">GGE33_002992</name>
    <name evidence="9" type="ORF">GGE35_003003</name>
</gene>
<dbReference type="AlphaFoldDB" id="A0A7W6SA38"/>
<dbReference type="PRINTS" id="PR00039">
    <property type="entry name" value="HTHLYSR"/>
</dbReference>
<dbReference type="InterPro" id="IPR000847">
    <property type="entry name" value="LysR_HTH_N"/>
</dbReference>
<feature type="domain" description="HTH lysR-type" evidence="6">
    <location>
        <begin position="1"/>
        <end position="60"/>
    </location>
</feature>
<evidence type="ECO:0000259" key="6">
    <source>
        <dbReference type="PROSITE" id="PS50931"/>
    </source>
</evidence>
<dbReference type="PANTHER" id="PTHR30293">
    <property type="entry name" value="TRANSCRIPTIONAL REGULATORY PROTEIN NAC-RELATED"/>
    <property type="match status" value="1"/>
</dbReference>
<reference evidence="10 11" key="1">
    <citation type="submission" date="2020-08" db="EMBL/GenBank/DDBJ databases">
        <title>Genomic Encyclopedia of Type Strains, Phase IV (KMG-V): Genome sequencing to study the core and pangenomes of soil and plant-associated prokaryotes.</title>
        <authorList>
            <person name="Whitman W."/>
        </authorList>
    </citation>
    <scope>NUCLEOTIDE SEQUENCE [LARGE SCALE GENOMIC DNA]</scope>
    <source>
        <strain evidence="8 11">SEMIA 444</strain>
        <strain evidence="7 10">SEMIA 448</strain>
        <strain evidence="9 12">SEMIA 452</strain>
    </source>
</reference>
<dbReference type="EMBL" id="JACIGY010000003">
    <property type="protein sequence ID" value="MBB4412549.1"/>
    <property type="molecule type" value="Genomic_DNA"/>
</dbReference>
<dbReference type="GO" id="GO:0003677">
    <property type="term" value="F:DNA binding"/>
    <property type="evidence" value="ECO:0007669"/>
    <property type="project" value="UniProtKB-KW"/>
</dbReference>
<proteinExistence type="inferred from homology"/>